<dbReference type="RefSeq" id="WP_091103231.1">
    <property type="nucleotide sequence ID" value="NZ_FOBF01000013.1"/>
</dbReference>
<protein>
    <submittedName>
        <fullName evidence="2">DNA-binding transcriptional regulator, PucR family</fullName>
    </submittedName>
</protein>
<dbReference type="PANTHER" id="PTHR33744:SF1">
    <property type="entry name" value="DNA-BINDING TRANSCRIPTIONAL ACTIVATOR ADER"/>
    <property type="match status" value="1"/>
</dbReference>
<dbReference type="EMBL" id="FOBF01000013">
    <property type="protein sequence ID" value="SEM42425.1"/>
    <property type="molecule type" value="Genomic_DNA"/>
</dbReference>
<name>A0A1H7Y905_9ACTN</name>
<dbReference type="GO" id="GO:0003677">
    <property type="term" value="F:DNA binding"/>
    <property type="evidence" value="ECO:0007669"/>
    <property type="project" value="UniProtKB-KW"/>
</dbReference>
<reference evidence="2 3" key="1">
    <citation type="submission" date="2016-10" db="EMBL/GenBank/DDBJ databases">
        <authorList>
            <person name="de Groot N.N."/>
        </authorList>
    </citation>
    <scope>NUCLEOTIDE SEQUENCE [LARGE SCALE GENOMIC DNA]</scope>
    <source>
        <strain evidence="2 3">DSM 43357</strain>
    </source>
</reference>
<organism evidence="2 3">
    <name type="scientific">Nonomuraea pusilla</name>
    <dbReference type="NCBI Taxonomy" id="46177"/>
    <lineage>
        <taxon>Bacteria</taxon>
        <taxon>Bacillati</taxon>
        <taxon>Actinomycetota</taxon>
        <taxon>Actinomycetes</taxon>
        <taxon>Streptosporangiales</taxon>
        <taxon>Streptosporangiaceae</taxon>
        <taxon>Nonomuraea</taxon>
    </lineage>
</organism>
<dbReference type="Pfam" id="PF13556">
    <property type="entry name" value="HTH_30"/>
    <property type="match status" value="1"/>
</dbReference>
<keyword evidence="3" id="KW-1185">Reference proteome</keyword>
<sequence length="411" mass="46746">MDVVWDLQRLVDGLAERLQRSVAVDDPRLRLLAYSAHHTTVDRAREQSILQRRVPDELVDWVYRHMRKGSDEPFFLPLHLELGLTIERLCVPIRHRRTLLGFLWILLTEPPDDRLAEVAGDAALEAGDVLFRESFLEEIARSRERELVRDLFSHDGPVREFAASELIDNDLFCGGEATVMVMAGPRPEALPDHRRAAMELALQRTRREFPARHSLHLVRPDHGVLIVAPGGTAWPSRRLPDVGEILRKHYLAELGANRHDPDERVWVGIGVLQGSLVTLLDCYQQAQRAVDVARFVRTLGTVVRTEDLGVYGLLAEIPRDRLRQVGLHRGLTSLLADEDPQVRTMVATVEAYLDNAGEAKTTAERLRIHRASLYHRLRRFEELAGVDLRNGDDRLVVHLGLKLARLTGRHR</sequence>
<gene>
    <name evidence="2" type="ORF">SAMN05660976_05095</name>
</gene>
<dbReference type="Gene3D" id="1.10.10.2840">
    <property type="entry name" value="PucR C-terminal helix-turn-helix domain"/>
    <property type="match status" value="1"/>
</dbReference>
<accession>A0A1H7Y905</accession>
<dbReference type="PANTHER" id="PTHR33744">
    <property type="entry name" value="CARBOHYDRATE DIACID REGULATOR"/>
    <property type="match status" value="1"/>
</dbReference>
<dbReference type="InterPro" id="IPR042070">
    <property type="entry name" value="PucR_C-HTH_sf"/>
</dbReference>
<dbReference type="Proteomes" id="UP000198953">
    <property type="component" value="Unassembled WGS sequence"/>
</dbReference>
<evidence type="ECO:0000313" key="3">
    <source>
        <dbReference type="Proteomes" id="UP000198953"/>
    </source>
</evidence>
<proteinExistence type="predicted"/>
<evidence type="ECO:0000259" key="1">
    <source>
        <dbReference type="Pfam" id="PF13556"/>
    </source>
</evidence>
<dbReference type="AlphaFoldDB" id="A0A1H7Y905"/>
<keyword evidence="2" id="KW-0238">DNA-binding</keyword>
<evidence type="ECO:0000313" key="2">
    <source>
        <dbReference type="EMBL" id="SEM42425.1"/>
    </source>
</evidence>
<dbReference type="InterPro" id="IPR025736">
    <property type="entry name" value="PucR_C-HTH_dom"/>
</dbReference>
<feature type="domain" description="PucR C-terminal helix-turn-helix" evidence="1">
    <location>
        <begin position="346"/>
        <end position="402"/>
    </location>
</feature>
<dbReference type="OrthoDB" id="4534407at2"/>
<dbReference type="InterPro" id="IPR051448">
    <property type="entry name" value="CdaR-like_regulators"/>
</dbReference>
<dbReference type="STRING" id="46177.SAMN05660976_05095"/>